<reference evidence="1" key="1">
    <citation type="submission" date="2009-11" db="EMBL/GenBank/DDBJ databases">
        <authorList>
            <consortium name="The Broad Institute Genome Sequencing Platform"/>
            <person name="Ward D."/>
            <person name="Feldgarden M."/>
            <person name="Earl A."/>
            <person name="Young S.K."/>
            <person name="Zeng Q."/>
            <person name="Koehrsen M."/>
            <person name="Alvarado L."/>
            <person name="Berlin A."/>
            <person name="Bochicchio J."/>
            <person name="Borenstein D."/>
            <person name="Chapman S.B."/>
            <person name="Chen Z."/>
            <person name="Engels R."/>
            <person name="Freedman E."/>
            <person name="Gellesch M."/>
            <person name="Goldberg J."/>
            <person name="Griggs A."/>
            <person name="Gujja S."/>
            <person name="Heilman E."/>
            <person name="Heiman D."/>
            <person name="Hepburn T."/>
            <person name="Howarth C."/>
            <person name="Jen D."/>
            <person name="Larson L."/>
            <person name="Lewis B."/>
            <person name="Mehta T."/>
            <person name="Park D."/>
            <person name="Pearson M."/>
            <person name="Roberts A."/>
            <person name="Saif S."/>
            <person name="Shea T."/>
            <person name="Shenoy N."/>
            <person name="Sisk P."/>
            <person name="Stolte C."/>
            <person name="Sykes S."/>
            <person name="Thomson T."/>
            <person name="Walk T."/>
            <person name="White J."/>
            <person name="Yandava C."/>
            <person name="Izard J."/>
            <person name="Baranova O.V."/>
            <person name="Blanton J.M."/>
            <person name="Tanner A.C."/>
            <person name="Dewhirst F.E."/>
            <person name="Haas B."/>
            <person name="Nusbaum C."/>
            <person name="Birren B."/>
        </authorList>
    </citation>
    <scope>NUCLEOTIDE SEQUENCE [LARGE SCALE GENOMIC DNA]</scope>
    <source>
        <strain evidence="1">1-1 BBBD Race 1</strain>
    </source>
</reference>
<evidence type="ECO:0000313" key="3">
    <source>
        <dbReference type="Proteomes" id="UP000005240"/>
    </source>
</evidence>
<organism evidence="1">
    <name type="scientific">Puccinia triticina (isolate 1-1 / race 1 (BBBD))</name>
    <name type="common">Brown leaf rust fungus</name>
    <dbReference type="NCBI Taxonomy" id="630390"/>
    <lineage>
        <taxon>Eukaryota</taxon>
        <taxon>Fungi</taxon>
        <taxon>Dikarya</taxon>
        <taxon>Basidiomycota</taxon>
        <taxon>Pucciniomycotina</taxon>
        <taxon>Pucciniomycetes</taxon>
        <taxon>Pucciniales</taxon>
        <taxon>Pucciniaceae</taxon>
        <taxon>Puccinia</taxon>
    </lineage>
</organism>
<reference evidence="1" key="2">
    <citation type="submission" date="2016-05" db="EMBL/GenBank/DDBJ databases">
        <title>Comparative analysis highlights variable genome content of wheat rusts and divergence of the mating loci.</title>
        <authorList>
            <person name="Cuomo C.A."/>
            <person name="Bakkeren G."/>
            <person name="Szabo L."/>
            <person name="Khalil H."/>
            <person name="Joly D."/>
            <person name="Goldberg J."/>
            <person name="Young S."/>
            <person name="Zeng Q."/>
            <person name="Fellers J."/>
        </authorList>
    </citation>
    <scope>NUCLEOTIDE SEQUENCE [LARGE SCALE GENOMIC DNA]</scope>
    <source>
        <strain evidence="1">1-1 BBBD Race 1</strain>
    </source>
</reference>
<reference evidence="2 3" key="3">
    <citation type="journal article" date="2017" name="G3 (Bethesda)">
        <title>Comparative analysis highlights variable genome content of wheat rusts and divergence of the mating loci.</title>
        <authorList>
            <person name="Cuomo C.A."/>
            <person name="Bakkeren G."/>
            <person name="Khalil H.B."/>
            <person name="Panwar V."/>
            <person name="Joly D."/>
            <person name="Linning R."/>
            <person name="Sakthikumar S."/>
            <person name="Song X."/>
            <person name="Adiconis X."/>
            <person name="Fan L."/>
            <person name="Goldberg J.M."/>
            <person name="Levin J.Z."/>
            <person name="Young S."/>
            <person name="Zeng Q."/>
            <person name="Anikster Y."/>
            <person name="Bruce M."/>
            <person name="Wang M."/>
            <person name="Yin C."/>
            <person name="McCallum B."/>
            <person name="Szabo L.J."/>
            <person name="Hulbert S."/>
            <person name="Chen X."/>
            <person name="Fellers J.P."/>
        </authorList>
    </citation>
    <scope>NUCLEOTIDE SEQUENCE</scope>
    <source>
        <strain evidence="3">Isolate 1-1 / race 1 (BBBD)</strain>
        <strain evidence="2">isolate 1-1 / race 1 (BBBD)</strain>
    </source>
</reference>
<dbReference type="AlphaFoldDB" id="A0A180GIS1"/>
<reference evidence="2" key="4">
    <citation type="submission" date="2025-05" db="UniProtKB">
        <authorList>
            <consortium name="EnsemblFungi"/>
        </authorList>
    </citation>
    <scope>IDENTIFICATION</scope>
    <source>
        <strain evidence="2">isolate 1-1 / race 1 (BBBD)</strain>
    </source>
</reference>
<protein>
    <submittedName>
        <fullName evidence="1 2">Uncharacterized protein</fullName>
    </submittedName>
</protein>
<sequence>MHQCVSSNGHCHWPVVNKVRLVSFASPASPCRPTRETCSSLQGGPPSPLGAFPAIIFGTSGRFDPNGHRIEENASLTLCYGEDCSTCTSSLSSSSLYGSSQGLDNKYYINPPWAPTGRCTHSALELARPPGMVDVVGGPKAVLVARTEAQLQSLRQRSLEGQTDAPPEPARR</sequence>
<dbReference type="Proteomes" id="UP000005240">
    <property type="component" value="Unassembled WGS sequence"/>
</dbReference>
<keyword evidence="3" id="KW-1185">Reference proteome</keyword>
<proteinExistence type="predicted"/>
<dbReference type="EMBL" id="ADAS02000065">
    <property type="protein sequence ID" value="OAV92338.1"/>
    <property type="molecule type" value="Genomic_DNA"/>
</dbReference>
<dbReference type="EnsemblFungi" id="PTTG_27656-t43_1">
    <property type="protein sequence ID" value="PTTG_27656-t43_1-p1"/>
    <property type="gene ID" value="PTTG_27656"/>
</dbReference>
<gene>
    <name evidence="1" type="ORF">PTTG_27656</name>
</gene>
<dbReference type="VEuPathDB" id="FungiDB:PTTG_27656"/>
<name>A0A180GIS1_PUCT1</name>
<accession>A0A180GIS1</accession>
<evidence type="ECO:0000313" key="2">
    <source>
        <dbReference type="EnsemblFungi" id="PTTG_27656-t43_1-p1"/>
    </source>
</evidence>
<evidence type="ECO:0000313" key="1">
    <source>
        <dbReference type="EMBL" id="OAV92338.1"/>
    </source>
</evidence>